<sequence>MIKPIDPSDDPAAKPAQAGQSIGPPPGSLAHGSGSQAVAPHGRQTTPVPGRAWLLGLLGTALFALSLPATRLAVGSPAAPELAPLFVALARAALAGLLAACWLAWRRTPWPPRRLWLAIGSVAAGVVFGFPLLTSLALRQVDAVHASLMLGLLPLATAAIGAMLARQRPSAAFWLWAAAGSALVCAYALRQGGHAHPGAPGLGLHLQAADALLGLAMLAGGWGYARGALLTRQLPPEQVISWAVVFSLPITLPAACWLWPQHAAAIAPAAWGALAYLGIVSMWLGFFAWYRALALGGTVRMSQVQLLQPFLSMLAAGLLLGERLDATTLLFALTVMATVLAGRRARVHPAAAEVATADEAAAPMPPTLANPNSTLNTKDAVR</sequence>
<feature type="domain" description="EamA" evidence="7">
    <location>
        <begin position="54"/>
        <end position="177"/>
    </location>
</feature>
<evidence type="ECO:0000256" key="4">
    <source>
        <dbReference type="ARBA" id="ARBA00023136"/>
    </source>
</evidence>
<feature type="region of interest" description="Disordered" evidence="5">
    <location>
        <begin position="362"/>
        <end position="382"/>
    </location>
</feature>
<feature type="transmembrane region" description="Helical" evidence="6">
    <location>
        <begin position="52"/>
        <end position="70"/>
    </location>
</feature>
<evidence type="ECO:0000256" key="3">
    <source>
        <dbReference type="ARBA" id="ARBA00022989"/>
    </source>
</evidence>
<evidence type="ECO:0000259" key="7">
    <source>
        <dbReference type="Pfam" id="PF00892"/>
    </source>
</evidence>
<dbReference type="InterPro" id="IPR037185">
    <property type="entry name" value="EmrE-like"/>
</dbReference>
<evidence type="ECO:0000256" key="1">
    <source>
        <dbReference type="ARBA" id="ARBA00004141"/>
    </source>
</evidence>
<keyword evidence="2 6" id="KW-0812">Transmembrane</keyword>
<proteinExistence type="predicted"/>
<feature type="transmembrane region" description="Helical" evidence="6">
    <location>
        <begin position="115"/>
        <end position="138"/>
    </location>
</feature>
<feature type="compositionally biased region" description="Polar residues" evidence="5">
    <location>
        <begin position="369"/>
        <end position="382"/>
    </location>
</feature>
<dbReference type="PANTHER" id="PTHR32322:SF2">
    <property type="entry name" value="EAMA DOMAIN-CONTAINING PROTEIN"/>
    <property type="match status" value="1"/>
</dbReference>
<dbReference type="SUPFAM" id="SSF103481">
    <property type="entry name" value="Multidrug resistance efflux transporter EmrE"/>
    <property type="match status" value="2"/>
</dbReference>
<evidence type="ECO:0000256" key="6">
    <source>
        <dbReference type="SAM" id="Phobius"/>
    </source>
</evidence>
<feature type="domain" description="EamA" evidence="7">
    <location>
        <begin position="215"/>
        <end position="340"/>
    </location>
</feature>
<dbReference type="InterPro" id="IPR000620">
    <property type="entry name" value="EamA_dom"/>
</dbReference>
<protein>
    <submittedName>
        <fullName evidence="8">Putative permease (Drug/metabolite transporter)</fullName>
    </submittedName>
</protein>
<dbReference type="PANTHER" id="PTHR32322">
    <property type="entry name" value="INNER MEMBRANE TRANSPORTER"/>
    <property type="match status" value="1"/>
</dbReference>
<evidence type="ECO:0000256" key="2">
    <source>
        <dbReference type="ARBA" id="ARBA00022692"/>
    </source>
</evidence>
<feature type="transmembrane region" description="Helical" evidence="6">
    <location>
        <begin position="171"/>
        <end position="189"/>
    </location>
</feature>
<evidence type="ECO:0000256" key="5">
    <source>
        <dbReference type="SAM" id="MobiDB-lite"/>
    </source>
</evidence>
<keyword evidence="3 6" id="KW-1133">Transmembrane helix</keyword>
<comment type="subcellular location">
    <subcellularLocation>
        <location evidence="1">Membrane</location>
        <topology evidence="1">Multi-pass membrane protein</topology>
    </subcellularLocation>
</comment>
<feature type="transmembrane region" description="Helical" evidence="6">
    <location>
        <begin position="82"/>
        <end position="103"/>
    </location>
</feature>
<gene>
    <name evidence="8" type="ORF">CARN2_4131</name>
</gene>
<comment type="caution">
    <text evidence="8">The sequence shown here is derived from an EMBL/GenBank/DDBJ whole genome shotgun (WGS) entry which is preliminary data.</text>
</comment>
<feature type="transmembrane region" description="Helical" evidence="6">
    <location>
        <begin position="266"/>
        <end position="290"/>
    </location>
</feature>
<dbReference type="Pfam" id="PF00892">
    <property type="entry name" value="EamA"/>
    <property type="match status" value="2"/>
</dbReference>
<dbReference type="InterPro" id="IPR050638">
    <property type="entry name" value="AA-Vitamin_Transporters"/>
</dbReference>
<organism evidence="8">
    <name type="scientific">mine drainage metagenome</name>
    <dbReference type="NCBI Taxonomy" id="410659"/>
    <lineage>
        <taxon>unclassified sequences</taxon>
        <taxon>metagenomes</taxon>
        <taxon>ecological metagenomes</taxon>
    </lineage>
</organism>
<reference evidence="8" key="1">
    <citation type="submission" date="2009-10" db="EMBL/GenBank/DDBJ databases">
        <title>Diversity of trophic interactions inside an arsenic-rich microbial ecosystem.</title>
        <authorList>
            <person name="Bertin P.N."/>
            <person name="Heinrich-Salmeron A."/>
            <person name="Pelletier E."/>
            <person name="Goulhen-Chollet F."/>
            <person name="Arsene-Ploetze F."/>
            <person name="Gallien S."/>
            <person name="Calteau A."/>
            <person name="Vallenet D."/>
            <person name="Casiot C."/>
            <person name="Chane-Woon-Ming B."/>
            <person name="Giloteaux L."/>
            <person name="Barakat M."/>
            <person name="Bonnefoy V."/>
            <person name="Bruneel O."/>
            <person name="Chandler M."/>
            <person name="Cleiss J."/>
            <person name="Duran R."/>
            <person name="Elbaz-Poulichet F."/>
            <person name="Fonknechten N."/>
            <person name="Lauga B."/>
            <person name="Mornico D."/>
            <person name="Ortet P."/>
            <person name="Schaeffer C."/>
            <person name="Siguier P."/>
            <person name="Alexander Thil Smith A."/>
            <person name="Van Dorsselaer A."/>
            <person name="Weissenbach J."/>
            <person name="Medigue C."/>
            <person name="Le Paslier D."/>
        </authorList>
    </citation>
    <scope>NUCLEOTIDE SEQUENCE</scope>
</reference>
<dbReference type="EMBL" id="CABM01000059">
    <property type="protein sequence ID" value="CBH98649.1"/>
    <property type="molecule type" value="Genomic_DNA"/>
</dbReference>
<accession>E6PUP2</accession>
<feature type="transmembrane region" description="Helical" evidence="6">
    <location>
        <begin position="239"/>
        <end position="260"/>
    </location>
</feature>
<keyword evidence="4 6" id="KW-0472">Membrane</keyword>
<feature type="transmembrane region" description="Helical" evidence="6">
    <location>
        <begin position="144"/>
        <end position="164"/>
    </location>
</feature>
<feature type="region of interest" description="Disordered" evidence="5">
    <location>
        <begin position="1"/>
        <end position="45"/>
    </location>
</feature>
<feature type="transmembrane region" description="Helical" evidence="6">
    <location>
        <begin position="209"/>
        <end position="227"/>
    </location>
</feature>
<name>E6PUP2_9ZZZZ</name>
<evidence type="ECO:0000313" key="8">
    <source>
        <dbReference type="EMBL" id="CBH98649.1"/>
    </source>
</evidence>
<dbReference type="AlphaFoldDB" id="E6PUP2"/>
<dbReference type="GO" id="GO:0016020">
    <property type="term" value="C:membrane"/>
    <property type="evidence" value="ECO:0007669"/>
    <property type="project" value="UniProtKB-SubCell"/>
</dbReference>